<evidence type="ECO:0000313" key="2">
    <source>
        <dbReference type="EMBL" id="MDA2809384.1"/>
    </source>
</evidence>
<dbReference type="EMBL" id="JAQFWQ010000003">
    <property type="protein sequence ID" value="MDA2809384.1"/>
    <property type="molecule type" value="Genomic_DNA"/>
</dbReference>
<gene>
    <name evidence="2" type="ORF">O4J56_01930</name>
</gene>
<name>A0ABT4TXG6_9ACTN</name>
<dbReference type="Proteomes" id="UP001527866">
    <property type="component" value="Unassembled WGS sequence"/>
</dbReference>
<accession>A0ABT4TXG6</accession>
<sequence length="326" mass="35050">MPTLTAAPATADLSDEHTVPRSLVHRWSLSEVFLTDSRAVGEGRFAAAAQLPLSHSYYRDHTGGSGFHDALLVLEACRQSVTYAAHLHEDVPRETTFMVTAWSLAVSDGDALACGERPGRLRIDGRVTGRRHRAGRLRSIDFAMELELDGRPLGRLTMDVGCTPTDQYLRLRRMQRGAEVPTAFTLGADPAETPVDPADVRRLDPGNAVLDGVAFDDGDGDGVSVSAALSPRTFRNRSMYDHPYDHVPAMVFSEAARQCALLLSGGADAAGPGRVLWLDGSFEKFAELDDAVHLSARPDGGDGADGFRMRAVQQGDTVAEIALVLG</sequence>
<keyword evidence="3" id="KW-1185">Reference proteome</keyword>
<proteinExistence type="predicted"/>
<reference evidence="2 3" key="1">
    <citation type="submission" date="2023-01" db="EMBL/GenBank/DDBJ databases">
        <title>Draft genome sequence of Nocardiopsis sp. RSe5-2 isolated from halophytes.</title>
        <authorList>
            <person name="Duangmal K."/>
            <person name="Chantavorakit T."/>
        </authorList>
    </citation>
    <scope>NUCLEOTIDE SEQUENCE [LARGE SCALE GENOMIC DNA]</scope>
    <source>
        <strain evidence="2 3">RSe5-2</strain>
    </source>
</reference>
<organism evidence="2 3">
    <name type="scientific">Nocardiopsis endophytica</name>
    <dbReference type="NCBI Taxonomy" id="3018445"/>
    <lineage>
        <taxon>Bacteria</taxon>
        <taxon>Bacillati</taxon>
        <taxon>Actinomycetota</taxon>
        <taxon>Actinomycetes</taxon>
        <taxon>Streptosporangiales</taxon>
        <taxon>Nocardiopsidaceae</taxon>
        <taxon>Nocardiopsis</taxon>
    </lineage>
</organism>
<feature type="domain" description="A-factor biosynthesis hotdog" evidence="1">
    <location>
        <begin position="23"/>
        <end position="160"/>
    </location>
</feature>
<evidence type="ECO:0000313" key="3">
    <source>
        <dbReference type="Proteomes" id="UP001527866"/>
    </source>
</evidence>
<comment type="caution">
    <text evidence="2">The sequence shown here is derived from an EMBL/GenBank/DDBJ whole genome shotgun (WGS) entry which is preliminary data.</text>
</comment>
<dbReference type="RefSeq" id="WP_270683290.1">
    <property type="nucleotide sequence ID" value="NZ_JAQFWQ010000003.1"/>
</dbReference>
<feature type="domain" description="A-factor biosynthesis hotdog" evidence="1">
    <location>
        <begin position="219"/>
        <end position="303"/>
    </location>
</feature>
<dbReference type="Pfam" id="PF03756">
    <property type="entry name" value="AfsA"/>
    <property type="match status" value="2"/>
</dbReference>
<dbReference type="InterPro" id="IPR005509">
    <property type="entry name" value="AfsA_hotdog_dom"/>
</dbReference>
<protein>
    <submittedName>
        <fullName evidence="2">AfsA-related hotdog domain-containing protein</fullName>
    </submittedName>
</protein>
<evidence type="ECO:0000259" key="1">
    <source>
        <dbReference type="Pfam" id="PF03756"/>
    </source>
</evidence>